<evidence type="ECO:0000313" key="1">
    <source>
        <dbReference type="WBParaSite" id="HPLM_0000231501-mRNA-1"/>
    </source>
</evidence>
<accession>A0A0N4VYE4</accession>
<proteinExistence type="predicted"/>
<name>A0A0N4VYE4_HAEPC</name>
<protein>
    <submittedName>
        <fullName evidence="1">Transcriptional regulator</fullName>
    </submittedName>
</protein>
<dbReference type="WBParaSite" id="HPLM_0000231501-mRNA-1">
    <property type="protein sequence ID" value="HPLM_0000231501-mRNA-1"/>
    <property type="gene ID" value="HPLM_0000231501"/>
</dbReference>
<organism evidence="1">
    <name type="scientific">Haemonchus placei</name>
    <name type="common">Barber's pole worm</name>
    <dbReference type="NCBI Taxonomy" id="6290"/>
    <lineage>
        <taxon>Eukaryota</taxon>
        <taxon>Metazoa</taxon>
        <taxon>Ecdysozoa</taxon>
        <taxon>Nematoda</taxon>
        <taxon>Chromadorea</taxon>
        <taxon>Rhabditida</taxon>
        <taxon>Rhabditina</taxon>
        <taxon>Rhabditomorpha</taxon>
        <taxon>Strongyloidea</taxon>
        <taxon>Trichostrongylidae</taxon>
        <taxon>Haemonchus</taxon>
    </lineage>
</organism>
<dbReference type="SUPFAM" id="SSF52799">
    <property type="entry name" value="(Phosphotyrosine protein) phosphatases II"/>
    <property type="match status" value="1"/>
</dbReference>
<reference evidence="1" key="1">
    <citation type="submission" date="2017-02" db="UniProtKB">
        <authorList>
            <consortium name="WormBaseParasite"/>
        </authorList>
    </citation>
    <scope>IDENTIFICATION</scope>
</reference>
<dbReference type="AlphaFoldDB" id="A0A0N4VYE4"/>
<dbReference type="InterPro" id="IPR029021">
    <property type="entry name" value="Prot-tyrosine_phosphatase-like"/>
</dbReference>
<sequence length="38" mass="4408">LKWHRAATDYIHANFVGTPVSERRFILTQVSSSFVPYL</sequence>